<comment type="caution">
    <text evidence="2">The sequence shown here is derived from an EMBL/GenBank/DDBJ whole genome shotgun (WGS) entry which is preliminary data.</text>
</comment>
<dbReference type="PANTHER" id="PTHR43685:SF2">
    <property type="entry name" value="GLYCOSYLTRANSFERASE 2-LIKE DOMAIN-CONTAINING PROTEIN"/>
    <property type="match status" value="1"/>
</dbReference>
<dbReference type="AlphaFoldDB" id="A0A4V3G663"/>
<dbReference type="SUPFAM" id="SSF53448">
    <property type="entry name" value="Nucleotide-diphospho-sugar transferases"/>
    <property type="match status" value="1"/>
</dbReference>
<dbReference type="RefSeq" id="WP_134170814.1">
    <property type="nucleotide sequence ID" value="NZ_SODD01000041.1"/>
</dbReference>
<protein>
    <submittedName>
        <fullName evidence="2">Glycosyltransferase involved in cell wall biosynthesis</fullName>
    </submittedName>
</protein>
<evidence type="ECO:0000259" key="1">
    <source>
        <dbReference type="Pfam" id="PF00535"/>
    </source>
</evidence>
<evidence type="ECO:0000313" key="3">
    <source>
        <dbReference type="Proteomes" id="UP000294743"/>
    </source>
</evidence>
<keyword evidence="3" id="KW-1185">Reference proteome</keyword>
<dbReference type="OrthoDB" id="396512at2"/>
<proteinExistence type="predicted"/>
<sequence>MISIIVPVYNAERYVEQLVNNIKNQTHKDFEAILVNNNSKDNTEKRLKELIKDDSRFRILFESKQGPNYARLKGFESAIGEYVYFFDSDDRIYPHTIENLYRNAIENHSDIVIADYVEIDETGEITKRCKGINYSINDSSSIFDPEKTFFVKMPLWNKLIKRNMLKKEYFAFSSIGEDMLISLCCVANSTKISYLDKEIYQYLVTENGLSYEVTLKNSLGILETFKVMDLIFDNEFRKRYDEQKVYIQTQHLLFRLMRSILLNKNDRKIAYMQLTNFLKTSNYKNNVYYKKSIPFKGASFLLTNLFMYKVSSVILKPFLVNKTLQKVLKKLDK</sequence>
<evidence type="ECO:0000313" key="2">
    <source>
        <dbReference type="EMBL" id="TDW13954.1"/>
    </source>
</evidence>
<dbReference type="Proteomes" id="UP000294743">
    <property type="component" value="Unassembled WGS sequence"/>
</dbReference>
<dbReference type="InterPro" id="IPR029044">
    <property type="entry name" value="Nucleotide-diphossugar_trans"/>
</dbReference>
<reference evidence="2 3" key="1">
    <citation type="submission" date="2019-03" db="EMBL/GenBank/DDBJ databases">
        <title>Genomic Encyclopedia of Type Strains, Phase IV (KMG-IV): sequencing the most valuable type-strain genomes for metagenomic binning, comparative biology and taxonomic classification.</title>
        <authorList>
            <person name="Goeker M."/>
        </authorList>
    </citation>
    <scope>NUCLEOTIDE SEQUENCE [LARGE SCALE GENOMIC DNA]</scope>
    <source>
        <strain evidence="2 3">DSM 28867</strain>
    </source>
</reference>
<dbReference type="GO" id="GO:0016740">
    <property type="term" value="F:transferase activity"/>
    <property type="evidence" value="ECO:0007669"/>
    <property type="project" value="UniProtKB-KW"/>
</dbReference>
<keyword evidence="2" id="KW-0808">Transferase</keyword>
<feature type="domain" description="Glycosyltransferase 2-like" evidence="1">
    <location>
        <begin position="3"/>
        <end position="138"/>
    </location>
</feature>
<accession>A0A4V3G663</accession>
<dbReference type="PANTHER" id="PTHR43685">
    <property type="entry name" value="GLYCOSYLTRANSFERASE"/>
    <property type="match status" value="1"/>
</dbReference>
<gene>
    <name evidence="2" type="ORF">EDD63_14115</name>
</gene>
<dbReference type="InterPro" id="IPR001173">
    <property type="entry name" value="Glyco_trans_2-like"/>
</dbReference>
<dbReference type="EMBL" id="SODD01000041">
    <property type="protein sequence ID" value="TDW13954.1"/>
    <property type="molecule type" value="Genomic_DNA"/>
</dbReference>
<dbReference type="InterPro" id="IPR050834">
    <property type="entry name" value="Glycosyltransf_2"/>
</dbReference>
<dbReference type="Pfam" id="PF00535">
    <property type="entry name" value="Glycos_transf_2"/>
    <property type="match status" value="1"/>
</dbReference>
<dbReference type="Gene3D" id="3.90.550.10">
    <property type="entry name" value="Spore Coat Polysaccharide Biosynthesis Protein SpsA, Chain A"/>
    <property type="match status" value="1"/>
</dbReference>
<dbReference type="CDD" id="cd00761">
    <property type="entry name" value="Glyco_tranf_GTA_type"/>
    <property type="match status" value="1"/>
</dbReference>
<name>A0A4V3G663_9FIRM</name>
<organism evidence="2 3">
    <name type="scientific">Breznakia blatticola</name>
    <dbReference type="NCBI Taxonomy" id="1754012"/>
    <lineage>
        <taxon>Bacteria</taxon>
        <taxon>Bacillati</taxon>
        <taxon>Bacillota</taxon>
        <taxon>Erysipelotrichia</taxon>
        <taxon>Erysipelotrichales</taxon>
        <taxon>Erysipelotrichaceae</taxon>
        <taxon>Breznakia</taxon>
    </lineage>
</organism>